<evidence type="ECO:0000313" key="2">
    <source>
        <dbReference type="EMBL" id="KOS19451.1"/>
    </source>
</evidence>
<reference evidence="2 3" key="1">
    <citation type="submission" date="2015-07" db="EMBL/GenBank/DDBJ databases">
        <title>The genome of the fungus Escovopsis weberi, a specialized disease agent of ant agriculture.</title>
        <authorList>
            <person name="de Man T.J."/>
            <person name="Stajich J.E."/>
            <person name="Kubicek C.P."/>
            <person name="Chenthamara K."/>
            <person name="Atanasova L."/>
            <person name="Druzhinina I.S."/>
            <person name="Birnbaum S."/>
            <person name="Barribeau S.M."/>
            <person name="Teiling C."/>
            <person name="Suen G."/>
            <person name="Currie C."/>
            <person name="Gerardo N.M."/>
        </authorList>
    </citation>
    <scope>NUCLEOTIDE SEQUENCE [LARGE SCALE GENOMIC DNA]</scope>
</reference>
<dbReference type="EMBL" id="LGSR01000020">
    <property type="protein sequence ID" value="KOS19451.1"/>
    <property type="molecule type" value="Genomic_DNA"/>
</dbReference>
<feature type="compositionally biased region" description="Basic and acidic residues" evidence="1">
    <location>
        <begin position="39"/>
        <end position="60"/>
    </location>
</feature>
<feature type="region of interest" description="Disordered" evidence="1">
    <location>
        <begin position="1"/>
        <end position="60"/>
    </location>
</feature>
<sequence length="60" mass="6552">MPAEQQQVAQEPMTAARTSSEQPRPVEPMSVDSPTLRGGDGDKEVTQHHPRSAHADFCSH</sequence>
<dbReference type="Proteomes" id="UP000053831">
    <property type="component" value="Unassembled WGS sequence"/>
</dbReference>
<evidence type="ECO:0000313" key="3">
    <source>
        <dbReference type="Proteomes" id="UP000053831"/>
    </source>
</evidence>
<dbReference type="AlphaFoldDB" id="A0A0M8N457"/>
<gene>
    <name evidence="2" type="ORF">ESCO_001251</name>
</gene>
<accession>A0A0M8N457</accession>
<dbReference type="OrthoDB" id="4900042at2759"/>
<organism evidence="2 3">
    <name type="scientific">Escovopsis weberi</name>
    <dbReference type="NCBI Taxonomy" id="150374"/>
    <lineage>
        <taxon>Eukaryota</taxon>
        <taxon>Fungi</taxon>
        <taxon>Dikarya</taxon>
        <taxon>Ascomycota</taxon>
        <taxon>Pezizomycotina</taxon>
        <taxon>Sordariomycetes</taxon>
        <taxon>Hypocreomycetidae</taxon>
        <taxon>Hypocreales</taxon>
        <taxon>Hypocreaceae</taxon>
        <taxon>Escovopsis</taxon>
    </lineage>
</organism>
<proteinExistence type="predicted"/>
<protein>
    <submittedName>
        <fullName evidence="2">Uncharacterized protein</fullName>
    </submittedName>
</protein>
<evidence type="ECO:0000256" key="1">
    <source>
        <dbReference type="SAM" id="MobiDB-lite"/>
    </source>
</evidence>
<keyword evidence="3" id="KW-1185">Reference proteome</keyword>
<name>A0A0M8N457_ESCWE</name>
<comment type="caution">
    <text evidence="2">The sequence shown here is derived from an EMBL/GenBank/DDBJ whole genome shotgun (WGS) entry which is preliminary data.</text>
</comment>